<dbReference type="STRING" id="862719.AZOLI_0722"/>
<keyword evidence="2" id="KW-1185">Reference proteome</keyword>
<dbReference type="EMBL" id="FQ311868">
    <property type="protein sequence ID" value="CBS86081.1"/>
    <property type="molecule type" value="Genomic_DNA"/>
</dbReference>
<dbReference type="AlphaFoldDB" id="G7Z3V9"/>
<proteinExistence type="predicted"/>
<dbReference type="KEGG" id="ali:AZOLI_0722"/>
<sequence>MAPRRPNRTVVRRHVAARGAAWPGLWSLLPEVPIVFSRLPQKMQQRYRLDPRWIDASPTMNAHCKAFVQDISSNVLNT</sequence>
<gene>
    <name evidence="1" type="ordered locus">AZOLI_0722</name>
</gene>
<evidence type="ECO:0000313" key="1">
    <source>
        <dbReference type="EMBL" id="CBS86081.1"/>
    </source>
</evidence>
<accession>G7Z3V9</accession>
<organism evidence="1 2">
    <name type="scientific">Azospirillum lipoferum (strain 4B)</name>
    <dbReference type="NCBI Taxonomy" id="862719"/>
    <lineage>
        <taxon>Bacteria</taxon>
        <taxon>Pseudomonadati</taxon>
        <taxon>Pseudomonadota</taxon>
        <taxon>Alphaproteobacteria</taxon>
        <taxon>Rhodospirillales</taxon>
        <taxon>Azospirillaceae</taxon>
        <taxon>Azospirillum</taxon>
    </lineage>
</organism>
<evidence type="ECO:0000313" key="2">
    <source>
        <dbReference type="Proteomes" id="UP000005667"/>
    </source>
</evidence>
<protein>
    <submittedName>
        <fullName evidence="1">Uncharacterized protein</fullName>
    </submittedName>
</protein>
<reference evidence="2" key="1">
    <citation type="journal article" date="2011" name="PLoS Genet.">
        <title>Azospirillum genomes reveal transition of bacteria from aquatic to terrestrial environments.</title>
        <authorList>
            <person name="Wisniewski-Dye F."/>
            <person name="Borziak K."/>
            <person name="Khalsa-Moyers G."/>
            <person name="Alexandre G."/>
            <person name="Sukharnikov L.O."/>
            <person name="Wuichet K."/>
            <person name="Hurst G.B."/>
            <person name="McDonald W.H."/>
            <person name="Robertson J.S."/>
            <person name="Barbe V."/>
            <person name="Calteau A."/>
            <person name="Rouy Z."/>
            <person name="Mangenot S."/>
            <person name="Prigent-Combaret C."/>
            <person name="Normand P."/>
            <person name="Boyer M."/>
            <person name="Siguier P."/>
            <person name="Dessaux Y."/>
            <person name="Elmerich C."/>
            <person name="Condemine G."/>
            <person name="Krishnen G."/>
            <person name="Kennedy I."/>
            <person name="Paterson A.H."/>
            <person name="Gonzalez V."/>
            <person name="Mavingui P."/>
            <person name="Zhulin I.B."/>
        </authorList>
    </citation>
    <scope>NUCLEOTIDE SEQUENCE [LARGE SCALE GENOMIC DNA]</scope>
    <source>
        <strain evidence="2">4B</strain>
    </source>
</reference>
<name>G7Z3V9_AZOL4</name>
<dbReference type="HOGENOM" id="CLU_2614384_0_0_5"/>
<dbReference type="Proteomes" id="UP000005667">
    <property type="component" value="Chromosome"/>
</dbReference>